<evidence type="ECO:0000313" key="7">
    <source>
        <dbReference type="EMBL" id="RZF37221.1"/>
    </source>
</evidence>
<feature type="region of interest" description="Disordered" evidence="6">
    <location>
        <begin position="1"/>
        <end position="96"/>
    </location>
</feature>
<protein>
    <recommendedName>
        <fullName evidence="9">G kinase-anchoring protein 1</fullName>
    </recommendedName>
</protein>
<keyword evidence="4 5" id="KW-0175">Coiled coil</keyword>
<sequence length="333" mass="37966">MALAVNSRFAVLSIDDDDDMKKSSKKKTNANNNNSGQKNDSKKKDVKKPNSAKSQTSNGNQSTNSKNKSNKVNKKKANADEKQWEQWKQKDEEMVNGNYENELHEAILLSQLDYEKKKEVYAAAAAQAKEKETNSNNASKKEKEKKQKKNKPITMSLSEFNNMMEPTPPQETGGKGDASSANVVEEADPEFFDRVKEDAKKVLHHEKQVEKRKAREPFVNQEIALARLEEKLERKDKEVARLTEEVTRLKEELKTVRARNRDLCLIMSQGEMKDKAEVLVAMEKTTMVKDELSGEVERLHALLEQERSKVRALTQQGDKNKSKNKKRTASENN</sequence>
<evidence type="ECO:0000256" key="6">
    <source>
        <dbReference type="SAM" id="MobiDB-lite"/>
    </source>
</evidence>
<feature type="compositionally biased region" description="Basic and acidic residues" evidence="6">
    <location>
        <begin position="128"/>
        <end position="145"/>
    </location>
</feature>
<feature type="compositionally biased region" description="Low complexity" evidence="6">
    <location>
        <begin position="29"/>
        <end position="38"/>
    </location>
</feature>
<feature type="compositionally biased region" description="Low complexity" evidence="6">
    <location>
        <begin position="49"/>
        <end position="67"/>
    </location>
</feature>
<evidence type="ECO:0000313" key="8">
    <source>
        <dbReference type="Proteomes" id="UP000291343"/>
    </source>
</evidence>
<reference evidence="7 8" key="1">
    <citation type="journal article" date="2017" name="Gigascience">
        <title>Genome sequence of the small brown planthopper, Laodelphax striatellus.</title>
        <authorList>
            <person name="Zhu J."/>
            <person name="Jiang F."/>
            <person name="Wang X."/>
            <person name="Yang P."/>
            <person name="Bao Y."/>
            <person name="Zhao W."/>
            <person name="Wang W."/>
            <person name="Lu H."/>
            <person name="Wang Q."/>
            <person name="Cui N."/>
            <person name="Li J."/>
            <person name="Chen X."/>
            <person name="Luo L."/>
            <person name="Yu J."/>
            <person name="Kang L."/>
            <person name="Cui F."/>
        </authorList>
    </citation>
    <scope>NUCLEOTIDE SEQUENCE [LARGE SCALE GENOMIC DNA]</scope>
    <source>
        <strain evidence="7">Lst14</strain>
    </source>
</reference>
<dbReference type="OrthoDB" id="5864420at2759"/>
<dbReference type="GO" id="GO:0005794">
    <property type="term" value="C:Golgi apparatus"/>
    <property type="evidence" value="ECO:0007669"/>
    <property type="project" value="UniProtKB-SubCell"/>
</dbReference>
<comment type="subcellular location">
    <subcellularLocation>
        <location evidence="1">Golgi apparatus</location>
    </subcellularLocation>
</comment>
<feature type="region of interest" description="Disordered" evidence="6">
    <location>
        <begin position="124"/>
        <end position="187"/>
    </location>
</feature>
<dbReference type="PANTHER" id="PTHR14899:SF0">
    <property type="entry name" value="G KINASE-ANCHORING PROTEIN 1"/>
    <property type="match status" value="1"/>
</dbReference>
<dbReference type="SMR" id="A0A482WVQ3"/>
<comment type="caution">
    <text evidence="7">The sequence shown here is derived from an EMBL/GenBank/DDBJ whole genome shotgun (WGS) entry which is preliminary data.</text>
</comment>
<evidence type="ECO:0000256" key="1">
    <source>
        <dbReference type="ARBA" id="ARBA00004555"/>
    </source>
</evidence>
<feature type="region of interest" description="Disordered" evidence="6">
    <location>
        <begin position="307"/>
        <end position="333"/>
    </location>
</feature>
<name>A0A482WVQ3_LAOST</name>
<dbReference type="PANTHER" id="PTHR14899">
    <property type="entry name" value="G KINASE ANCHORING PROTEIN 1"/>
    <property type="match status" value="1"/>
</dbReference>
<dbReference type="InParanoid" id="A0A482WVQ3"/>
<dbReference type="STRING" id="195883.A0A482WVQ3"/>
<proteinExistence type="inferred from homology"/>
<keyword evidence="3" id="KW-0333">Golgi apparatus</keyword>
<feature type="compositionally biased region" description="Basic and acidic residues" evidence="6">
    <location>
        <begin position="77"/>
        <end position="93"/>
    </location>
</feature>
<keyword evidence="8" id="KW-1185">Reference proteome</keyword>
<organism evidence="7 8">
    <name type="scientific">Laodelphax striatellus</name>
    <name type="common">Small brown planthopper</name>
    <name type="synonym">Delphax striatella</name>
    <dbReference type="NCBI Taxonomy" id="195883"/>
    <lineage>
        <taxon>Eukaryota</taxon>
        <taxon>Metazoa</taxon>
        <taxon>Ecdysozoa</taxon>
        <taxon>Arthropoda</taxon>
        <taxon>Hexapoda</taxon>
        <taxon>Insecta</taxon>
        <taxon>Pterygota</taxon>
        <taxon>Neoptera</taxon>
        <taxon>Paraneoptera</taxon>
        <taxon>Hemiptera</taxon>
        <taxon>Auchenorrhyncha</taxon>
        <taxon>Fulgoroidea</taxon>
        <taxon>Delphacidae</taxon>
        <taxon>Criomorphinae</taxon>
        <taxon>Laodelphax</taxon>
    </lineage>
</organism>
<dbReference type="EMBL" id="QKKF02024906">
    <property type="protein sequence ID" value="RZF37221.1"/>
    <property type="molecule type" value="Genomic_DNA"/>
</dbReference>
<feature type="coiled-coil region" evidence="5">
    <location>
        <begin position="218"/>
        <end position="259"/>
    </location>
</feature>
<gene>
    <name evidence="7" type="ORF">LSTR_LSTR014388</name>
</gene>
<evidence type="ECO:0000256" key="5">
    <source>
        <dbReference type="SAM" id="Coils"/>
    </source>
</evidence>
<evidence type="ECO:0000256" key="4">
    <source>
        <dbReference type="ARBA" id="ARBA00023054"/>
    </source>
</evidence>
<accession>A0A482WVQ3</accession>
<dbReference type="AlphaFoldDB" id="A0A482WVQ3"/>
<comment type="similarity">
    <text evidence="2">Belongs to the GKAP1 family.</text>
</comment>
<evidence type="ECO:0000256" key="2">
    <source>
        <dbReference type="ARBA" id="ARBA00006662"/>
    </source>
</evidence>
<evidence type="ECO:0008006" key="9">
    <source>
        <dbReference type="Google" id="ProtNLM"/>
    </source>
</evidence>
<evidence type="ECO:0000256" key="3">
    <source>
        <dbReference type="ARBA" id="ARBA00023034"/>
    </source>
</evidence>
<dbReference type="GO" id="GO:0007165">
    <property type="term" value="P:signal transduction"/>
    <property type="evidence" value="ECO:0007669"/>
    <property type="project" value="InterPro"/>
</dbReference>
<dbReference type="PRINTS" id="PR02083">
    <property type="entry name" value="GKINASEAP1"/>
</dbReference>
<dbReference type="InterPro" id="IPR026109">
    <property type="entry name" value="GKAP1"/>
</dbReference>
<dbReference type="Proteomes" id="UP000291343">
    <property type="component" value="Unassembled WGS sequence"/>
</dbReference>